<keyword evidence="1" id="KW-0472">Membrane</keyword>
<proteinExistence type="predicted"/>
<dbReference type="Proteomes" id="UP001139207">
    <property type="component" value="Unassembled WGS sequence"/>
</dbReference>
<dbReference type="AlphaFoldDB" id="A0A9X1WL49"/>
<feature type="transmembrane region" description="Helical" evidence="1">
    <location>
        <begin position="79"/>
        <end position="97"/>
    </location>
</feature>
<keyword evidence="3" id="KW-1185">Reference proteome</keyword>
<protein>
    <submittedName>
        <fullName evidence="2">Uncharacterized protein</fullName>
    </submittedName>
</protein>
<sequence length="172" mass="19116">MDRDSRYSAQNPYGRTGGDVPEAVASYVDVTALDPRARLRKYRPTRIKKTGAWAGVVLGVLMFLTVLNPVNGDVVADALLGLGFGTMMFVPGVYWLLCNRRDAKTLSEWVLTHREYQANWELLARDEQAVFAAPEELPVLPLRRWKTVVMVVIVGFFVAMAGSMLLPESTVA</sequence>
<reference evidence="2" key="1">
    <citation type="submission" date="2022-04" db="EMBL/GenBank/DDBJ databases">
        <title>Corynebacterium kalidii LD5P10.</title>
        <authorList>
            <person name="Sun J.Q."/>
        </authorList>
    </citation>
    <scope>NUCLEOTIDE SEQUENCE</scope>
    <source>
        <strain evidence="2">LD5P10</strain>
    </source>
</reference>
<accession>A0A9X1WL49</accession>
<keyword evidence="1" id="KW-1133">Transmembrane helix</keyword>
<organism evidence="2 3">
    <name type="scientific">Corynebacterium kalidii</name>
    <dbReference type="NCBI Taxonomy" id="2931982"/>
    <lineage>
        <taxon>Bacteria</taxon>
        <taxon>Bacillati</taxon>
        <taxon>Actinomycetota</taxon>
        <taxon>Actinomycetes</taxon>
        <taxon>Mycobacteriales</taxon>
        <taxon>Corynebacteriaceae</taxon>
        <taxon>Corynebacterium</taxon>
    </lineage>
</organism>
<comment type="caution">
    <text evidence="2">The sequence shown here is derived from an EMBL/GenBank/DDBJ whole genome shotgun (WGS) entry which is preliminary data.</text>
</comment>
<evidence type="ECO:0000256" key="1">
    <source>
        <dbReference type="SAM" id="Phobius"/>
    </source>
</evidence>
<feature type="transmembrane region" description="Helical" evidence="1">
    <location>
        <begin position="147"/>
        <end position="166"/>
    </location>
</feature>
<keyword evidence="1" id="KW-0812">Transmembrane</keyword>
<feature type="transmembrane region" description="Helical" evidence="1">
    <location>
        <begin position="50"/>
        <end position="67"/>
    </location>
</feature>
<name>A0A9X1WL49_9CORY</name>
<dbReference type="RefSeq" id="WP_244804204.1">
    <property type="nucleotide sequence ID" value="NZ_JALIEA010000012.1"/>
</dbReference>
<evidence type="ECO:0000313" key="2">
    <source>
        <dbReference type="EMBL" id="MCJ7858482.1"/>
    </source>
</evidence>
<evidence type="ECO:0000313" key="3">
    <source>
        <dbReference type="Proteomes" id="UP001139207"/>
    </source>
</evidence>
<dbReference type="EMBL" id="JALIEA010000012">
    <property type="protein sequence ID" value="MCJ7858482.1"/>
    <property type="molecule type" value="Genomic_DNA"/>
</dbReference>
<gene>
    <name evidence="2" type="ORF">MUN33_07095</name>
</gene>